<dbReference type="AlphaFoldDB" id="A0AA35QD30"/>
<dbReference type="Proteomes" id="UP001160390">
    <property type="component" value="Unassembled WGS sequence"/>
</dbReference>
<name>A0AA35QD30_9HYPO</name>
<keyword evidence="3" id="KW-1185">Reference proteome</keyword>
<gene>
    <name evidence="2" type="ORF">CCHLO57077_00011536</name>
</gene>
<proteinExistence type="predicted"/>
<evidence type="ECO:0008006" key="4">
    <source>
        <dbReference type="Google" id="ProtNLM"/>
    </source>
</evidence>
<evidence type="ECO:0000256" key="1">
    <source>
        <dbReference type="SAM" id="MobiDB-lite"/>
    </source>
</evidence>
<feature type="region of interest" description="Disordered" evidence="1">
    <location>
        <begin position="98"/>
        <end position="127"/>
    </location>
</feature>
<feature type="compositionally biased region" description="Polar residues" evidence="1">
    <location>
        <begin position="105"/>
        <end position="127"/>
    </location>
</feature>
<dbReference type="Pfam" id="PF11905">
    <property type="entry name" value="DUF3425"/>
    <property type="match status" value="1"/>
</dbReference>
<organism evidence="2 3">
    <name type="scientific">Clonostachys chloroleuca</name>
    <dbReference type="NCBI Taxonomy" id="1926264"/>
    <lineage>
        <taxon>Eukaryota</taxon>
        <taxon>Fungi</taxon>
        <taxon>Dikarya</taxon>
        <taxon>Ascomycota</taxon>
        <taxon>Pezizomycotina</taxon>
        <taxon>Sordariomycetes</taxon>
        <taxon>Hypocreomycetidae</taxon>
        <taxon>Hypocreales</taxon>
        <taxon>Bionectriaceae</taxon>
        <taxon>Clonostachys</taxon>
    </lineage>
</organism>
<evidence type="ECO:0000313" key="2">
    <source>
        <dbReference type="EMBL" id="CAI6099757.1"/>
    </source>
</evidence>
<comment type="caution">
    <text evidence="2">The sequence shown here is derived from an EMBL/GenBank/DDBJ whole genome shotgun (WGS) entry which is preliminary data.</text>
</comment>
<dbReference type="PANTHER" id="PTHR38116">
    <property type="entry name" value="CHROMOSOME 7, WHOLE GENOME SHOTGUN SEQUENCE"/>
    <property type="match status" value="1"/>
</dbReference>
<sequence length="331" mass="37409">MDVPDLFYQANKQRMAELKQRAHGPADGGLPSASFDVVPMLSSLTEACGPGDDWSGVKERAERRKIQNRLNVRAHRKRKALEDGNLLDNVLASRRRKPRIGAGSASGQITAESSVSNQVPTNAQQSRNTRQAIFAHLRSNRGLGELKSRFPISRDHLIPLIQYNALRAILTNIHVLYICNLIIQPFPDSSCVPTEIQRVILWDTSQSAQEPPDTLQLTPLQQRMPHGPWIDTLPLARMRDNAIMLEGSFDFEEFMTDCFGALCNSGRGKDSSGDCGVIAWSDPWHPRGWEFTEGFIRKWKRSMLDGCEVTIETTNYWRSLRDEEPLVWDDL</sequence>
<dbReference type="EMBL" id="CABFNP030001329">
    <property type="protein sequence ID" value="CAI6099757.1"/>
    <property type="molecule type" value="Genomic_DNA"/>
</dbReference>
<dbReference type="InterPro" id="IPR021833">
    <property type="entry name" value="DUF3425"/>
</dbReference>
<evidence type="ECO:0000313" key="3">
    <source>
        <dbReference type="Proteomes" id="UP001160390"/>
    </source>
</evidence>
<reference evidence="2" key="1">
    <citation type="submission" date="2023-01" db="EMBL/GenBank/DDBJ databases">
        <authorList>
            <person name="Piombo E."/>
        </authorList>
    </citation>
    <scope>NUCLEOTIDE SEQUENCE</scope>
</reference>
<dbReference type="PANTHER" id="PTHR38116:SF1">
    <property type="entry name" value="BZIP DOMAIN-CONTAINING PROTEIN"/>
    <property type="match status" value="1"/>
</dbReference>
<protein>
    <recommendedName>
        <fullName evidence="4">BZIP domain-containing protein</fullName>
    </recommendedName>
</protein>
<accession>A0AA35QD30</accession>